<comment type="caution">
    <text evidence="2">The sequence shown here is derived from an EMBL/GenBank/DDBJ whole genome shotgun (WGS) entry which is preliminary data.</text>
</comment>
<dbReference type="EMBL" id="CAJOBF010029751">
    <property type="protein sequence ID" value="CAF4416231.1"/>
    <property type="molecule type" value="Genomic_DNA"/>
</dbReference>
<organism evidence="2 3">
    <name type="scientific">Rotaria magnacalcarata</name>
    <dbReference type="NCBI Taxonomy" id="392030"/>
    <lineage>
        <taxon>Eukaryota</taxon>
        <taxon>Metazoa</taxon>
        <taxon>Spiralia</taxon>
        <taxon>Gnathifera</taxon>
        <taxon>Rotifera</taxon>
        <taxon>Eurotatoria</taxon>
        <taxon>Bdelloidea</taxon>
        <taxon>Philodinida</taxon>
        <taxon>Philodinidae</taxon>
        <taxon>Rotaria</taxon>
    </lineage>
</organism>
<evidence type="ECO:0000313" key="3">
    <source>
        <dbReference type="Proteomes" id="UP000663842"/>
    </source>
</evidence>
<evidence type="ECO:0000313" key="2">
    <source>
        <dbReference type="EMBL" id="CAF4416231.1"/>
    </source>
</evidence>
<dbReference type="SUPFAM" id="SSF48425">
    <property type="entry name" value="Sec7 domain"/>
    <property type="match status" value="1"/>
</dbReference>
<name>A0A820Q2G3_9BILA</name>
<feature type="non-terminal residue" evidence="2">
    <location>
        <position position="40"/>
    </location>
</feature>
<reference evidence="2" key="1">
    <citation type="submission" date="2021-02" db="EMBL/GenBank/DDBJ databases">
        <authorList>
            <person name="Nowell W R."/>
        </authorList>
    </citation>
    <scope>NUCLEOTIDE SEQUENCE</scope>
</reference>
<dbReference type="Pfam" id="PF01369">
    <property type="entry name" value="Sec7"/>
    <property type="match status" value="1"/>
</dbReference>
<gene>
    <name evidence="2" type="ORF">UXM345_LOCUS38635</name>
</gene>
<dbReference type="InterPro" id="IPR023394">
    <property type="entry name" value="Sec7_C_sf"/>
</dbReference>
<dbReference type="GO" id="GO:0005085">
    <property type="term" value="F:guanyl-nucleotide exchange factor activity"/>
    <property type="evidence" value="ECO:0007669"/>
    <property type="project" value="InterPro"/>
</dbReference>
<accession>A0A820Q2G3</accession>
<evidence type="ECO:0000259" key="1">
    <source>
        <dbReference type="Pfam" id="PF01369"/>
    </source>
</evidence>
<dbReference type="Gene3D" id="1.10.1000.11">
    <property type="entry name" value="Arf Nucleotide-binding Site Opener,domain 2"/>
    <property type="match status" value="1"/>
</dbReference>
<dbReference type="InterPro" id="IPR000904">
    <property type="entry name" value="Sec7_dom"/>
</dbReference>
<sequence>MTFQQFSDNLHELNDGNDFSKDLLKSLFNAINNEELISGT</sequence>
<proteinExistence type="predicted"/>
<dbReference type="InterPro" id="IPR035999">
    <property type="entry name" value="Sec7_dom_sf"/>
</dbReference>
<feature type="domain" description="SEC7" evidence="1">
    <location>
        <begin position="1"/>
        <end position="36"/>
    </location>
</feature>
<dbReference type="AlphaFoldDB" id="A0A820Q2G3"/>
<dbReference type="Proteomes" id="UP000663842">
    <property type="component" value="Unassembled WGS sequence"/>
</dbReference>
<dbReference type="GO" id="GO:0032012">
    <property type="term" value="P:regulation of ARF protein signal transduction"/>
    <property type="evidence" value="ECO:0007669"/>
    <property type="project" value="InterPro"/>
</dbReference>
<protein>
    <recommendedName>
        <fullName evidence="1">SEC7 domain-containing protein</fullName>
    </recommendedName>
</protein>